<protein>
    <recommendedName>
        <fullName evidence="4">DUF3617 domain-containing protein</fullName>
    </recommendedName>
</protein>
<dbReference type="Proteomes" id="UP000244810">
    <property type="component" value="Unassembled WGS sequence"/>
</dbReference>
<dbReference type="OrthoDB" id="7839213at2"/>
<organism evidence="2 3">
    <name type="scientific">Pararhodobacter aggregans</name>
    <dbReference type="NCBI Taxonomy" id="404875"/>
    <lineage>
        <taxon>Bacteria</taxon>
        <taxon>Pseudomonadati</taxon>
        <taxon>Pseudomonadota</taxon>
        <taxon>Alphaproteobacteria</taxon>
        <taxon>Rhodobacterales</taxon>
        <taxon>Paracoccaceae</taxon>
        <taxon>Pararhodobacter</taxon>
    </lineage>
</organism>
<evidence type="ECO:0000256" key="1">
    <source>
        <dbReference type="SAM" id="SignalP"/>
    </source>
</evidence>
<keyword evidence="3" id="KW-1185">Reference proteome</keyword>
<reference evidence="2 3" key="1">
    <citation type="journal article" date="2011" name="Syst. Appl. Microbiol.">
        <title>Defluviimonas denitrificans gen. nov., sp. nov., and Pararhodobacter aggregans gen. nov., sp. nov., non-phototrophic Rhodobacteraceae from the biofilter of a marine aquaculture.</title>
        <authorList>
            <person name="Foesel B.U."/>
            <person name="Drake H.L."/>
            <person name="Schramm A."/>
        </authorList>
    </citation>
    <scope>NUCLEOTIDE SEQUENCE [LARGE SCALE GENOMIC DNA]</scope>
    <source>
        <strain evidence="2 3">D1-19</strain>
    </source>
</reference>
<dbReference type="AlphaFoldDB" id="A0A2T7UVB5"/>
<accession>A0A2T7UVB5</accession>
<evidence type="ECO:0000313" key="3">
    <source>
        <dbReference type="Proteomes" id="UP000244810"/>
    </source>
</evidence>
<feature type="signal peptide" evidence="1">
    <location>
        <begin position="1"/>
        <end position="24"/>
    </location>
</feature>
<dbReference type="EMBL" id="QDDR01000002">
    <property type="protein sequence ID" value="PVE48622.1"/>
    <property type="molecule type" value="Genomic_DNA"/>
</dbReference>
<proteinExistence type="predicted"/>
<gene>
    <name evidence="2" type="ORF">DDE23_06095</name>
</gene>
<feature type="chain" id="PRO_5015445418" description="DUF3617 domain-containing protein" evidence="1">
    <location>
        <begin position="25"/>
        <end position="164"/>
    </location>
</feature>
<keyword evidence="1" id="KW-0732">Signal</keyword>
<dbReference type="RefSeq" id="WP_107750490.1">
    <property type="nucleotide sequence ID" value="NZ_QBKF01000002.1"/>
</dbReference>
<evidence type="ECO:0000313" key="2">
    <source>
        <dbReference type="EMBL" id="PVE48622.1"/>
    </source>
</evidence>
<evidence type="ECO:0008006" key="4">
    <source>
        <dbReference type="Google" id="ProtNLM"/>
    </source>
</evidence>
<comment type="caution">
    <text evidence="2">The sequence shown here is derived from an EMBL/GenBank/DDBJ whole genome shotgun (WGS) entry which is preliminary data.</text>
</comment>
<sequence>MRKARVPSTIFTSLALLAAPAATAQTWPEGCFTRQYEAAHLAGQPGQVVERVSLRLQRDGGATRFRLIARLAGQGHAGAAGFGGMVMSEQGECLDGQPCYVDCDGGGFTLTNATDESVDITTAYMRIARGDACDGTSEVSDLSEGPGRSTTYRLFRSRDVLCGR</sequence>
<name>A0A2T7UVB5_9RHOB</name>